<keyword evidence="10" id="KW-0249">Electron transport</keyword>
<feature type="disulfide bond" description="Redox-active" evidence="18">
    <location>
        <begin position="94"/>
        <end position="99"/>
    </location>
</feature>
<feature type="active site" description="Nucleophile" evidence="16">
    <location>
        <position position="333"/>
    </location>
</feature>
<evidence type="ECO:0000256" key="15">
    <source>
        <dbReference type="ARBA" id="ARBA00023284"/>
    </source>
</evidence>
<dbReference type="AlphaFoldDB" id="A0A9P8PPM8"/>
<dbReference type="OrthoDB" id="269384at2759"/>
<protein>
    <recommendedName>
        <fullName evidence="22">Endoplasmic oxidoreductin</fullName>
    </recommendedName>
</protein>
<accession>A0A9P8PPM8</accession>
<evidence type="ECO:0000256" key="12">
    <source>
        <dbReference type="ARBA" id="ARBA00023136"/>
    </source>
</evidence>
<dbReference type="Proteomes" id="UP000769528">
    <property type="component" value="Unassembled WGS sequence"/>
</dbReference>
<keyword evidence="13 18" id="KW-1015">Disulfide bond</keyword>
<feature type="binding site" evidence="17">
    <location>
        <position position="183"/>
    </location>
    <ligand>
        <name>FAD</name>
        <dbReference type="ChEBI" id="CHEBI:57692"/>
    </ligand>
</feature>
<keyword evidence="9 17" id="KW-0274">FAD</keyword>
<evidence type="ECO:0000256" key="4">
    <source>
        <dbReference type="ARBA" id="ARBA00011802"/>
    </source>
</evidence>
<organism evidence="20 21">
    <name type="scientific">Wickerhamomyces mucosus</name>
    <dbReference type="NCBI Taxonomy" id="1378264"/>
    <lineage>
        <taxon>Eukaryota</taxon>
        <taxon>Fungi</taxon>
        <taxon>Dikarya</taxon>
        <taxon>Ascomycota</taxon>
        <taxon>Saccharomycotina</taxon>
        <taxon>Saccharomycetes</taxon>
        <taxon>Phaffomycetales</taxon>
        <taxon>Wickerhamomycetaceae</taxon>
        <taxon>Wickerhamomyces</taxon>
    </lineage>
</organism>
<gene>
    <name evidence="20" type="ORF">WICMUC_002258</name>
</gene>
<evidence type="ECO:0000256" key="7">
    <source>
        <dbReference type="ARBA" id="ARBA00022729"/>
    </source>
</evidence>
<dbReference type="PANTHER" id="PTHR12613">
    <property type="entry name" value="ERO1-RELATED"/>
    <property type="match status" value="1"/>
</dbReference>
<feature type="binding site" evidence="17">
    <location>
        <position position="170"/>
    </location>
    <ligand>
        <name>FAD</name>
        <dbReference type="ChEBI" id="CHEBI:57692"/>
    </ligand>
</feature>
<keyword evidence="12" id="KW-0472">Membrane</keyword>
<evidence type="ECO:0000256" key="14">
    <source>
        <dbReference type="ARBA" id="ARBA00023180"/>
    </source>
</evidence>
<feature type="binding site" evidence="17">
    <location>
        <position position="207"/>
    </location>
    <ligand>
        <name>FAD</name>
        <dbReference type="ChEBI" id="CHEBI:57692"/>
    </ligand>
</feature>
<comment type="cofactor">
    <cofactor evidence="1 17">
        <name>FAD</name>
        <dbReference type="ChEBI" id="CHEBI:57692"/>
    </cofactor>
</comment>
<comment type="subunit">
    <text evidence="4">May function both as a monomer and a homodimer.</text>
</comment>
<evidence type="ECO:0000256" key="2">
    <source>
        <dbReference type="ARBA" id="ARBA00004367"/>
    </source>
</evidence>
<keyword evidence="8" id="KW-0256">Endoplasmic reticulum</keyword>
<dbReference type="PIRSF" id="PIRSF017205">
    <property type="entry name" value="ERO1"/>
    <property type="match status" value="1"/>
</dbReference>
<sequence>MILSRYLLTLISILSSSSNFITCSISNDDFLFNNLINTNDLIKDQCCDLTYKDINILNGKIRSKVHDLVNEDYFKHYQFQLDMECPFFECQSICFSPGCQLDLDVHSDSYNYDDNNGDIDNNQNLGNLNQDSFLDDLCFKDNNNSNDLENWCDLIDNKGVIIDISKNPERFTGYLPTPERNIWGMIYQNQLEGECKIEQEVFYDIISGFHSSVSTHLSNEYFNNETNNWEPNLNLFKFKVGNHSERISNIYFNYSILLKSIFKIYPYLQKYQLNQFAPSNDLILKKKIKSLINEFPNNYKIFDENLMFTSNLIKDEFKLKFKNVTRLMDCVTCDRCRLWGKIQSTGYATALKILFDDNNPKLLQNLQKIEIQSLFNTFDRLTKSIESIQKFNELDNNLEDINLNLDLDDSNDSFKDKFNQELLEVWNALKFIFQSYIDLPYNLKNLILIKFHSIWNEFIGIKSDKELLHRII</sequence>
<feature type="binding site" evidence="17">
    <location>
        <position position="172"/>
    </location>
    <ligand>
        <name>FAD</name>
        <dbReference type="ChEBI" id="CHEBI:57692"/>
    </ligand>
</feature>
<dbReference type="EMBL" id="JAEUBF010000681">
    <property type="protein sequence ID" value="KAH3675962.1"/>
    <property type="molecule type" value="Genomic_DNA"/>
</dbReference>
<evidence type="ECO:0000256" key="16">
    <source>
        <dbReference type="PIRSR" id="PIRSR017205-1"/>
    </source>
</evidence>
<name>A0A9P8PPM8_9ASCO</name>
<evidence type="ECO:0000256" key="13">
    <source>
        <dbReference type="ARBA" id="ARBA00023157"/>
    </source>
</evidence>
<comment type="caution">
    <text evidence="20">The sequence shown here is derived from an EMBL/GenBank/DDBJ whole genome shotgun (WGS) entry which is preliminary data.</text>
</comment>
<dbReference type="GO" id="GO:0005789">
    <property type="term" value="C:endoplasmic reticulum membrane"/>
    <property type="evidence" value="ECO:0007669"/>
    <property type="project" value="UniProtKB-SubCell"/>
</dbReference>
<evidence type="ECO:0000256" key="19">
    <source>
        <dbReference type="SAM" id="SignalP"/>
    </source>
</evidence>
<reference evidence="20" key="2">
    <citation type="submission" date="2021-01" db="EMBL/GenBank/DDBJ databases">
        <authorList>
            <person name="Schikora-Tamarit M.A."/>
        </authorList>
    </citation>
    <scope>NUCLEOTIDE SEQUENCE</scope>
    <source>
        <strain evidence="20">CBS6341</strain>
    </source>
</reference>
<keyword evidence="21" id="KW-1185">Reference proteome</keyword>
<proteinExistence type="inferred from homology"/>
<dbReference type="GO" id="GO:0034975">
    <property type="term" value="P:protein folding in endoplasmic reticulum"/>
    <property type="evidence" value="ECO:0007669"/>
    <property type="project" value="InterPro"/>
</dbReference>
<comment type="similarity">
    <text evidence="3">Belongs to the EROs family.</text>
</comment>
<dbReference type="Pfam" id="PF04137">
    <property type="entry name" value="ERO1"/>
    <property type="match status" value="1"/>
</dbReference>
<evidence type="ECO:0000256" key="8">
    <source>
        <dbReference type="ARBA" id="ARBA00022824"/>
    </source>
</evidence>
<dbReference type="GO" id="GO:0015035">
    <property type="term" value="F:protein-disulfide reductase activity"/>
    <property type="evidence" value="ECO:0007669"/>
    <property type="project" value="InterPro"/>
</dbReference>
<evidence type="ECO:0000313" key="20">
    <source>
        <dbReference type="EMBL" id="KAH3675962.1"/>
    </source>
</evidence>
<keyword evidence="14" id="KW-0325">Glycoprotein</keyword>
<dbReference type="SUPFAM" id="SSF110019">
    <property type="entry name" value="ERO1-like"/>
    <property type="match status" value="1"/>
</dbReference>
<reference evidence="20" key="1">
    <citation type="journal article" date="2021" name="Open Biol.">
        <title>Shared evolutionary footprints suggest mitochondrial oxidative damage underlies multiple complex I losses in fungi.</title>
        <authorList>
            <person name="Schikora-Tamarit M.A."/>
            <person name="Marcet-Houben M."/>
            <person name="Nosek J."/>
            <person name="Gabaldon T."/>
        </authorList>
    </citation>
    <scope>NUCLEOTIDE SEQUENCE</scope>
    <source>
        <strain evidence="20">CBS6341</strain>
    </source>
</reference>
<dbReference type="GO" id="GO:0071949">
    <property type="term" value="F:FAD binding"/>
    <property type="evidence" value="ECO:0007669"/>
    <property type="project" value="InterPro"/>
</dbReference>
<dbReference type="InterPro" id="IPR007266">
    <property type="entry name" value="Ero1"/>
</dbReference>
<evidence type="ECO:0000256" key="17">
    <source>
        <dbReference type="PIRSR" id="PIRSR017205-2"/>
    </source>
</evidence>
<feature type="active site" evidence="16">
    <location>
        <position position="336"/>
    </location>
</feature>
<dbReference type="GO" id="GO:0016972">
    <property type="term" value="F:thiol oxidase activity"/>
    <property type="evidence" value="ECO:0007669"/>
    <property type="project" value="InterPro"/>
</dbReference>
<evidence type="ECO:0000256" key="5">
    <source>
        <dbReference type="ARBA" id="ARBA00022448"/>
    </source>
</evidence>
<evidence type="ECO:0000256" key="18">
    <source>
        <dbReference type="PIRSR" id="PIRSR017205-3"/>
    </source>
</evidence>
<evidence type="ECO:0008006" key="22">
    <source>
        <dbReference type="Google" id="ProtNLM"/>
    </source>
</evidence>
<keyword evidence="5" id="KW-0813">Transport</keyword>
<feature type="binding site" evidence="17">
    <location>
        <position position="239"/>
    </location>
    <ligand>
        <name>FAD</name>
        <dbReference type="ChEBI" id="CHEBI:57692"/>
    </ligand>
</feature>
<keyword evidence="6" id="KW-0285">Flavoprotein</keyword>
<keyword evidence="7 19" id="KW-0732">Signal</keyword>
<evidence type="ECO:0000256" key="11">
    <source>
        <dbReference type="ARBA" id="ARBA00023002"/>
    </source>
</evidence>
<comment type="subcellular location">
    <subcellularLocation>
        <location evidence="2">Endoplasmic reticulum membrane</location>
        <topology evidence="2">Peripheral membrane protein</topology>
        <orientation evidence="2">Lumenal side</orientation>
    </subcellularLocation>
</comment>
<dbReference type="InterPro" id="IPR037192">
    <property type="entry name" value="ERO1-like_sf"/>
</dbReference>
<feature type="chain" id="PRO_5040396324" description="Endoplasmic oxidoreductin" evidence="19">
    <location>
        <begin position="19"/>
        <end position="472"/>
    </location>
</feature>
<feature type="binding site" evidence="17">
    <location>
        <position position="210"/>
    </location>
    <ligand>
        <name>FAD</name>
        <dbReference type="ChEBI" id="CHEBI:57692"/>
    </ligand>
</feature>
<evidence type="ECO:0000256" key="9">
    <source>
        <dbReference type="ARBA" id="ARBA00022827"/>
    </source>
</evidence>
<feature type="disulfide bond" description="Redox-active" evidence="18">
    <location>
        <begin position="333"/>
        <end position="336"/>
    </location>
</feature>
<keyword evidence="15" id="KW-0676">Redox-active center</keyword>
<evidence type="ECO:0000256" key="6">
    <source>
        <dbReference type="ARBA" id="ARBA00022630"/>
    </source>
</evidence>
<evidence type="ECO:0000256" key="10">
    <source>
        <dbReference type="ARBA" id="ARBA00022982"/>
    </source>
</evidence>
<dbReference type="PANTHER" id="PTHR12613:SF0">
    <property type="entry name" value="ERO1-LIKE PROTEIN"/>
    <property type="match status" value="1"/>
</dbReference>
<keyword evidence="11" id="KW-0560">Oxidoreductase</keyword>
<evidence type="ECO:0000313" key="21">
    <source>
        <dbReference type="Proteomes" id="UP000769528"/>
    </source>
</evidence>
<feature type="signal peptide" evidence="19">
    <location>
        <begin position="1"/>
        <end position="18"/>
    </location>
</feature>
<evidence type="ECO:0000256" key="3">
    <source>
        <dbReference type="ARBA" id="ARBA00008277"/>
    </source>
</evidence>
<evidence type="ECO:0000256" key="1">
    <source>
        <dbReference type="ARBA" id="ARBA00001974"/>
    </source>
</evidence>